<reference evidence="1" key="1">
    <citation type="submission" date="2023-03" db="EMBL/GenBank/DDBJ databases">
        <title>Corynebacterium amycolatum SB-1.</title>
        <authorList>
            <person name="Jo H."/>
        </authorList>
    </citation>
    <scope>NUCLEOTIDE SEQUENCE</scope>
    <source>
        <strain evidence="1">SB-1</strain>
    </source>
</reference>
<gene>
    <name evidence="1" type="ORF">P2W56_02815</name>
</gene>
<dbReference type="AlphaFoldDB" id="A0AB38XWQ6"/>
<evidence type="ECO:0000313" key="2">
    <source>
        <dbReference type="Proteomes" id="UP001220238"/>
    </source>
</evidence>
<dbReference type="EMBL" id="CP120206">
    <property type="protein sequence ID" value="WET44390.1"/>
    <property type="molecule type" value="Genomic_DNA"/>
</dbReference>
<evidence type="ECO:0000313" key="1">
    <source>
        <dbReference type="EMBL" id="WET44390.1"/>
    </source>
</evidence>
<proteinExistence type="predicted"/>
<name>A0AB38XWQ6_CORAY</name>
<dbReference type="GeneID" id="92767770"/>
<protein>
    <recommendedName>
        <fullName evidence="3">DUF559 domain-containing protein</fullName>
    </recommendedName>
</protein>
<sequence length="347" mass="38423">MSNKKRKQLVADQYGIIRPENQPGDGYREVARQARAGYLERLCRGHYVVAHSWEGLHREKRLAITALAVVSETSSGVISGAAALALHGSWVLVRDAKIVVVGGSQKFHGIDYCMRLRSEIHLDHTQGLADRRVAVLARAAFDECRVRLRQKGQESVSWRAAVLAVEGALRHGVTRDQLAEMPAHYPSLRGQELFHRASAVCHGRCETPGEALTKAALLELGLKFHEQAEIWTRGTSHTAPHFLARVDFYVPDLLLVVEFDGHIKYSASEVAPTPAAQSELLTRETYRERSLRATGLDVARVVWNEVESSHAVRLSTLRSILIERERVIAAGGVTFRADVRNAGPLIG</sequence>
<dbReference type="RefSeq" id="WP_038627361.1">
    <property type="nucleotide sequence ID" value="NZ_CP046975.1"/>
</dbReference>
<dbReference type="Proteomes" id="UP001220238">
    <property type="component" value="Chromosome"/>
</dbReference>
<evidence type="ECO:0008006" key="3">
    <source>
        <dbReference type="Google" id="ProtNLM"/>
    </source>
</evidence>
<organism evidence="1 2">
    <name type="scientific">Corynebacterium amycolatum</name>
    <dbReference type="NCBI Taxonomy" id="43765"/>
    <lineage>
        <taxon>Bacteria</taxon>
        <taxon>Bacillati</taxon>
        <taxon>Actinomycetota</taxon>
        <taxon>Actinomycetes</taxon>
        <taxon>Mycobacteriales</taxon>
        <taxon>Corynebacteriaceae</taxon>
        <taxon>Corynebacterium</taxon>
    </lineage>
</organism>
<accession>A0AB38XWQ6</accession>
<dbReference type="Gene3D" id="3.40.960.10">
    <property type="entry name" value="VSR Endonuclease"/>
    <property type="match status" value="1"/>
</dbReference>